<evidence type="ECO:0000313" key="2">
    <source>
        <dbReference type="EMBL" id="MDD1794345.1"/>
    </source>
</evidence>
<dbReference type="InterPro" id="IPR036249">
    <property type="entry name" value="Thioredoxin-like_sf"/>
</dbReference>
<dbReference type="SUPFAM" id="SSF52833">
    <property type="entry name" value="Thioredoxin-like"/>
    <property type="match status" value="1"/>
</dbReference>
<gene>
    <name evidence="2" type="ORF">LRP50_14500</name>
</gene>
<proteinExistence type="predicted"/>
<accession>A0ABT5R241</accession>
<dbReference type="RefSeq" id="WP_274165175.1">
    <property type="nucleotide sequence ID" value="NZ_JAJUBC010000016.1"/>
</dbReference>
<protein>
    <submittedName>
        <fullName evidence="2">DUF1223 domain-containing protein</fullName>
    </submittedName>
</protein>
<sequence length="237" mass="26364">MRPALFLLMSATTALSFSAFSQSWQSNDSPATVVELFTSEGCSSCPPAEAALNNLKDSDGLWTRVIPLAFHVDYWNYIGWADRFAKPDFSQRQRQKVSQSDASGVYTPGWFINDQEWRGFFSRQPVPYANGPKAERLTASINGNTLRVDYEGNDRLNANFALLAMDLATQVKRGENRGKTLEHDFVVVDFAAKYGQRHWQFTLDSDVAAKPSAFAVWLTPQGGGDPVQTVAGWLTPQ</sequence>
<dbReference type="InterPro" id="IPR010634">
    <property type="entry name" value="DUF1223"/>
</dbReference>
<dbReference type="PANTHER" id="PTHR36057">
    <property type="match status" value="1"/>
</dbReference>
<dbReference type="PANTHER" id="PTHR36057:SF1">
    <property type="entry name" value="LIPOPROTEIN LIPID ATTACHMENT SITE-LIKE PROTEIN, PUTATIVE (DUF1223)-RELATED"/>
    <property type="match status" value="1"/>
</dbReference>
<dbReference type="EMBL" id="JAJUBC010000016">
    <property type="protein sequence ID" value="MDD1794345.1"/>
    <property type="molecule type" value="Genomic_DNA"/>
</dbReference>
<evidence type="ECO:0000256" key="1">
    <source>
        <dbReference type="SAM" id="SignalP"/>
    </source>
</evidence>
<comment type="caution">
    <text evidence="2">The sequence shown here is derived from an EMBL/GenBank/DDBJ whole genome shotgun (WGS) entry which is preliminary data.</text>
</comment>
<organism evidence="2 3">
    <name type="scientific">Enterovibrio gelatinilyticus</name>
    <dbReference type="NCBI Taxonomy" id="2899819"/>
    <lineage>
        <taxon>Bacteria</taxon>
        <taxon>Pseudomonadati</taxon>
        <taxon>Pseudomonadota</taxon>
        <taxon>Gammaproteobacteria</taxon>
        <taxon>Vibrionales</taxon>
        <taxon>Vibrionaceae</taxon>
        <taxon>Enterovibrio</taxon>
    </lineage>
</organism>
<feature type="chain" id="PRO_5047373253" evidence="1">
    <location>
        <begin position="20"/>
        <end position="237"/>
    </location>
</feature>
<evidence type="ECO:0000313" key="3">
    <source>
        <dbReference type="Proteomes" id="UP001149400"/>
    </source>
</evidence>
<feature type="signal peptide" evidence="1">
    <location>
        <begin position="1"/>
        <end position="19"/>
    </location>
</feature>
<dbReference type="Pfam" id="PF06764">
    <property type="entry name" value="DUF1223"/>
    <property type="match status" value="1"/>
</dbReference>
<dbReference type="Proteomes" id="UP001149400">
    <property type="component" value="Unassembled WGS sequence"/>
</dbReference>
<keyword evidence="1" id="KW-0732">Signal</keyword>
<name>A0ABT5R241_9GAMM</name>
<reference evidence="2" key="1">
    <citation type="submission" date="2021-12" db="EMBL/GenBank/DDBJ databases">
        <title>Enterovibrio ZSDZ35 sp. nov. and Enterovibrio ZSDZ42 sp. nov., isolated from coastal seawater in Qingdao.</title>
        <authorList>
            <person name="Zhang P."/>
        </authorList>
    </citation>
    <scope>NUCLEOTIDE SEQUENCE</scope>
    <source>
        <strain evidence="2">ZSDZ42</strain>
    </source>
</reference>
<keyword evidence="3" id="KW-1185">Reference proteome</keyword>